<dbReference type="PANTHER" id="PTHR33969">
    <property type="entry name" value="SEGREGATION AND CONDENSATION PROTEIN A"/>
    <property type="match status" value="1"/>
</dbReference>
<dbReference type="Pfam" id="PF02616">
    <property type="entry name" value="SMC_ScpA"/>
    <property type="match status" value="1"/>
</dbReference>
<protein>
    <recommendedName>
        <fullName evidence="2">Segregation and condensation protein A</fullName>
    </recommendedName>
</protein>
<feature type="compositionally biased region" description="Basic and acidic residues" evidence="3">
    <location>
        <begin position="1"/>
        <end position="10"/>
    </location>
</feature>
<proteinExistence type="predicted"/>
<feature type="compositionally biased region" description="Low complexity" evidence="3">
    <location>
        <begin position="284"/>
        <end position="302"/>
    </location>
</feature>
<feature type="compositionally biased region" description="Pro residues" evidence="3">
    <location>
        <begin position="304"/>
        <end position="316"/>
    </location>
</feature>
<keyword evidence="5" id="KW-1185">Reference proteome</keyword>
<dbReference type="AlphaFoldDB" id="A0A402DPQ1"/>
<dbReference type="PANTHER" id="PTHR33969:SF2">
    <property type="entry name" value="SEGREGATION AND CONDENSATION PROTEIN A"/>
    <property type="match status" value="1"/>
</dbReference>
<gene>
    <name evidence="4" type="ORF">CBZ_11610</name>
</gene>
<keyword evidence="1" id="KW-0159">Chromosome partition</keyword>
<organism evidence="4 5">
    <name type="scientific">Cellulomonas biazotea</name>
    <dbReference type="NCBI Taxonomy" id="1709"/>
    <lineage>
        <taxon>Bacteria</taxon>
        <taxon>Bacillati</taxon>
        <taxon>Actinomycetota</taxon>
        <taxon>Actinomycetes</taxon>
        <taxon>Micrococcales</taxon>
        <taxon>Cellulomonadaceae</taxon>
        <taxon>Cellulomonas</taxon>
    </lineage>
</organism>
<evidence type="ECO:0000256" key="3">
    <source>
        <dbReference type="SAM" id="MobiDB-lite"/>
    </source>
</evidence>
<evidence type="ECO:0000256" key="1">
    <source>
        <dbReference type="ARBA" id="ARBA00022829"/>
    </source>
</evidence>
<name>A0A402DPQ1_9CELL</name>
<dbReference type="InterPro" id="IPR003768">
    <property type="entry name" value="ScpA"/>
</dbReference>
<dbReference type="GO" id="GO:0007059">
    <property type="term" value="P:chromosome segregation"/>
    <property type="evidence" value="ECO:0007669"/>
    <property type="project" value="UniProtKB-KW"/>
</dbReference>
<comment type="caution">
    <text evidence="4">The sequence shown here is derived from an EMBL/GenBank/DDBJ whole genome shotgun (WGS) entry which is preliminary data.</text>
</comment>
<sequence length="325" mass="34762">MATPPDERAVPPEQTADADAAPAGTHGFQVHLDNFSGPFDVLLGLIAKHKLDITEVALGRVTDEFVGYIRTHERDWDLGQASEFLVVAATLLDLKAARLLPSAEVEDAEDLELLEARDLLFARLLQYRAYKQVASYLEGRFATEGRRFPRTVTLEPHLAALLPELVWQIGPEELARLAARALAPRQPPPGVDISHLHAPAVSVREQAAVLVDRLRHAGAASFRALTADADATVVVVARFLALLELFREGAVAFDQVEALGELTVRWTGTEDGDVEVSDDFDQLDTTAGTAAGGDVVAAVDGPADPEPSPPALPPDTPSDEGAPAS</sequence>
<dbReference type="Gene3D" id="6.10.250.2410">
    <property type="match status" value="1"/>
</dbReference>
<accession>A0A402DPQ1</accession>
<reference evidence="4 5" key="1">
    <citation type="submission" date="2019-01" db="EMBL/GenBank/DDBJ databases">
        <title>Draft genome sequence of Cellulomonas takizawaensis strain TKZ-21.</title>
        <authorList>
            <person name="Yamamura H."/>
            <person name="Hayashi T."/>
            <person name="Hamada M."/>
            <person name="Serisawa Y."/>
            <person name="Matsuyama K."/>
            <person name="Nakagawa Y."/>
            <person name="Otoguro M."/>
            <person name="Yanagida F."/>
            <person name="Hayakawa M."/>
        </authorList>
    </citation>
    <scope>NUCLEOTIDE SEQUENCE [LARGE SCALE GENOMIC DNA]</scope>
    <source>
        <strain evidence="4 5">NBRC12680</strain>
    </source>
</reference>
<evidence type="ECO:0000313" key="4">
    <source>
        <dbReference type="EMBL" id="GCE76105.1"/>
    </source>
</evidence>
<feature type="region of interest" description="Disordered" evidence="3">
    <location>
        <begin position="284"/>
        <end position="325"/>
    </location>
</feature>
<dbReference type="EMBL" id="BIMR01000072">
    <property type="protein sequence ID" value="GCE76105.1"/>
    <property type="molecule type" value="Genomic_DNA"/>
</dbReference>
<evidence type="ECO:0000256" key="2">
    <source>
        <dbReference type="ARBA" id="ARBA00044777"/>
    </source>
</evidence>
<feature type="region of interest" description="Disordered" evidence="3">
    <location>
        <begin position="1"/>
        <end position="21"/>
    </location>
</feature>
<dbReference type="OrthoDB" id="9811016at2"/>
<evidence type="ECO:0000313" key="5">
    <source>
        <dbReference type="Proteomes" id="UP000289954"/>
    </source>
</evidence>
<dbReference type="RefSeq" id="WP_130780707.1">
    <property type="nucleotide sequence ID" value="NZ_BIMR01000072.1"/>
</dbReference>
<dbReference type="Proteomes" id="UP000289954">
    <property type="component" value="Unassembled WGS sequence"/>
</dbReference>